<dbReference type="InterPro" id="IPR029018">
    <property type="entry name" value="Hex-like_dom2"/>
</dbReference>
<dbReference type="Gene3D" id="1.20.120.670">
    <property type="entry name" value="N-acetyl-b-d-glucoasminidase"/>
    <property type="match status" value="1"/>
</dbReference>
<dbReference type="KEGG" id="acan:ACA1_385860"/>
<dbReference type="GO" id="GO:0016787">
    <property type="term" value="F:hydrolase activity"/>
    <property type="evidence" value="ECO:0007669"/>
    <property type="project" value="UniProtKB-KW"/>
</dbReference>
<evidence type="ECO:0000256" key="2">
    <source>
        <dbReference type="SAM" id="SignalP"/>
    </source>
</evidence>
<evidence type="ECO:0000313" key="7">
    <source>
        <dbReference type="Proteomes" id="UP000011083"/>
    </source>
</evidence>
<sequence>MARRGFAVSVRTAAILALLVVAAWAGTTGATSVVDPQVEAHVDSFDFGLVPPQPHSGNDLFQLLPTHTVNGSGVALASGLYWYLKYYCNASVTWGENGTGDNLVLPDPLPQVATAVVMNAPVRWRYYLNVCTVSYSSAWWNWTRWEREIDWMALHGINLPLAFTGQELVWTEVWKAFGLTDAEIEEFYTGPAFLAWNRMGNVQSWGGPLTKSWREGQAELQKKIVQGVWNEERAVSVRWARAAGLKRVYPHANITLSPTWAHFTDPYRVWLLDPFDPIFQKIGTAFIDAQTRVYGTDHIYNADTFNELDPPSADPTYLAAASNAVYQGMAAADPKALWLMQGWLFRSVWWSNDRIKAYLSGVKNDNMLILDLYAEVDPIWSKTESYFGKPFVWCMLHDFGGNRDLYGNLTHIATAPVDARTAPGSTMVGTGLTMEAIEQNPVIYELMSEMGWRSAHVDVDDWLDHYVSFRYGADSPSAKKAWRLLHQSAYQNPVIMRSIYTFVPNRHVSRNHHYSPDVLVEAWGLLLQSRLELPNPAQPNGPWEYDLVDVTRQVLDNLFHDAYGLLDGAYDAYVATRRDPFNQVKTIGAALIQILSDIDTVLATNQNYLLGVWTERARSWATNEEEKRLYEFNARNQITLWGPNGEINDYASKEWAGLVGTYYRPRWQIFVAYLFDSIAKGTVIDPNKYAADLLLWEQRWNNQTNAFPSQATGNVAEVSQALYARYVSAAELKQHFQRLPNTDAPANDIHRQPQTTVVGQLMYLCFLDPACQGFNSNGHLKSSVASTITSADVDLYIRSR</sequence>
<dbReference type="OrthoDB" id="15497at2759"/>
<dbReference type="InterPro" id="IPR007781">
    <property type="entry name" value="NAGLU"/>
</dbReference>
<organism evidence="6 7">
    <name type="scientific">Acanthamoeba castellanii (strain ATCC 30010 / Neff)</name>
    <dbReference type="NCBI Taxonomy" id="1257118"/>
    <lineage>
        <taxon>Eukaryota</taxon>
        <taxon>Amoebozoa</taxon>
        <taxon>Discosea</taxon>
        <taxon>Longamoebia</taxon>
        <taxon>Centramoebida</taxon>
        <taxon>Acanthamoebidae</taxon>
        <taxon>Acanthamoeba</taxon>
    </lineage>
</organism>
<dbReference type="AlphaFoldDB" id="L8HAQ5"/>
<evidence type="ECO:0000256" key="1">
    <source>
        <dbReference type="ARBA" id="ARBA00022801"/>
    </source>
</evidence>
<accession>L8HAQ5</accession>
<dbReference type="PANTHER" id="PTHR12872:SF1">
    <property type="entry name" value="ALPHA-N-ACETYLGLUCOSAMINIDASE"/>
    <property type="match status" value="1"/>
</dbReference>
<feature type="chain" id="PRO_5003990563" evidence="2">
    <location>
        <begin position="31"/>
        <end position="800"/>
    </location>
</feature>
<dbReference type="Pfam" id="PF05089">
    <property type="entry name" value="NAGLU"/>
    <property type="match status" value="1"/>
</dbReference>
<dbReference type="STRING" id="1257118.L8HAQ5"/>
<dbReference type="InterPro" id="IPR024240">
    <property type="entry name" value="NAGLU_N"/>
</dbReference>
<dbReference type="Pfam" id="PF12971">
    <property type="entry name" value="NAGLU_N"/>
    <property type="match status" value="1"/>
</dbReference>
<dbReference type="Gene3D" id="3.30.379.10">
    <property type="entry name" value="Chitobiase/beta-hexosaminidase domain 2-like"/>
    <property type="match status" value="1"/>
</dbReference>
<evidence type="ECO:0000259" key="5">
    <source>
        <dbReference type="Pfam" id="PF12972"/>
    </source>
</evidence>
<dbReference type="EMBL" id="KB007900">
    <property type="protein sequence ID" value="ELR21808.1"/>
    <property type="molecule type" value="Genomic_DNA"/>
</dbReference>
<keyword evidence="1" id="KW-0378">Hydrolase</keyword>
<dbReference type="InterPro" id="IPR024732">
    <property type="entry name" value="NAGLU_C"/>
</dbReference>
<gene>
    <name evidence="6" type="ORF">ACA1_385860</name>
</gene>
<keyword evidence="2" id="KW-0732">Signal</keyword>
<dbReference type="InterPro" id="IPR017853">
    <property type="entry name" value="GH"/>
</dbReference>
<dbReference type="VEuPathDB" id="AmoebaDB:ACA1_385860"/>
<feature type="signal peptide" evidence="2">
    <location>
        <begin position="1"/>
        <end position="30"/>
    </location>
</feature>
<evidence type="ECO:0000313" key="6">
    <source>
        <dbReference type="EMBL" id="ELR21808.1"/>
    </source>
</evidence>
<name>L8HAQ5_ACACF</name>
<dbReference type="Pfam" id="PF12972">
    <property type="entry name" value="NAGLU_C"/>
    <property type="match status" value="1"/>
</dbReference>
<dbReference type="Gene3D" id="3.20.20.80">
    <property type="entry name" value="Glycosidases"/>
    <property type="match status" value="1"/>
</dbReference>
<feature type="domain" description="Alpha-N-acetylglucosaminidase C-terminal" evidence="5">
    <location>
        <begin position="462"/>
        <end position="724"/>
    </location>
</feature>
<feature type="domain" description="Alpha-N-acetylglucosaminidase tim-barrel" evidence="3">
    <location>
        <begin position="125"/>
        <end position="453"/>
    </location>
</feature>
<dbReference type="OMA" id="YGQPFVW"/>
<proteinExistence type="predicted"/>
<keyword evidence="7" id="KW-1185">Reference proteome</keyword>
<dbReference type="SUPFAM" id="SSF51445">
    <property type="entry name" value="(Trans)glycosidases"/>
    <property type="match status" value="1"/>
</dbReference>
<dbReference type="InterPro" id="IPR024733">
    <property type="entry name" value="NAGLU_tim-barrel"/>
</dbReference>
<dbReference type="RefSeq" id="XP_004347190.1">
    <property type="nucleotide sequence ID" value="XM_004347140.1"/>
</dbReference>
<evidence type="ECO:0000259" key="4">
    <source>
        <dbReference type="Pfam" id="PF12971"/>
    </source>
</evidence>
<feature type="domain" description="Alpha-N-acetylglucosaminidase N-terminal" evidence="4">
    <location>
        <begin position="29"/>
        <end position="110"/>
    </location>
</feature>
<evidence type="ECO:0000259" key="3">
    <source>
        <dbReference type="Pfam" id="PF05089"/>
    </source>
</evidence>
<reference evidence="6 7" key="1">
    <citation type="journal article" date="2013" name="Genome Biol.">
        <title>Genome of Acanthamoeba castellanii highlights extensive lateral gene transfer and early evolution of tyrosine kinase signaling.</title>
        <authorList>
            <person name="Clarke M."/>
            <person name="Lohan A.J."/>
            <person name="Liu B."/>
            <person name="Lagkouvardos I."/>
            <person name="Roy S."/>
            <person name="Zafar N."/>
            <person name="Bertelli C."/>
            <person name="Schilde C."/>
            <person name="Kianianmomeni A."/>
            <person name="Burglin T.R."/>
            <person name="Frech C."/>
            <person name="Turcotte B."/>
            <person name="Kopec K.O."/>
            <person name="Synnott J.M."/>
            <person name="Choo C."/>
            <person name="Paponov I."/>
            <person name="Finkler A."/>
            <person name="Soon Heng Tan C."/>
            <person name="Hutchins A.P."/>
            <person name="Weinmeier T."/>
            <person name="Rattei T."/>
            <person name="Chu J.S."/>
            <person name="Gimenez G."/>
            <person name="Irimia M."/>
            <person name="Rigden D.J."/>
            <person name="Fitzpatrick D.A."/>
            <person name="Lorenzo-Morales J."/>
            <person name="Bateman A."/>
            <person name="Chiu C.H."/>
            <person name="Tang P."/>
            <person name="Hegemann P."/>
            <person name="Fromm H."/>
            <person name="Raoult D."/>
            <person name="Greub G."/>
            <person name="Miranda-Saavedra D."/>
            <person name="Chen N."/>
            <person name="Nash P."/>
            <person name="Ginger M.L."/>
            <person name="Horn M."/>
            <person name="Schaap P."/>
            <person name="Caler L."/>
            <person name="Loftus B."/>
        </authorList>
    </citation>
    <scope>NUCLEOTIDE SEQUENCE [LARGE SCALE GENOMIC DNA]</scope>
    <source>
        <strain evidence="6 7">Neff</strain>
    </source>
</reference>
<dbReference type="GeneID" id="14922722"/>
<dbReference type="PANTHER" id="PTHR12872">
    <property type="entry name" value="ALPHA-N-ACETYLGLUCOSAMINIDASE"/>
    <property type="match status" value="1"/>
</dbReference>
<dbReference type="Proteomes" id="UP000011083">
    <property type="component" value="Unassembled WGS sequence"/>
</dbReference>
<protein>
    <submittedName>
        <fullName evidence="6">AlphaN-acetylglucosaminidase (NAGLU)</fullName>
    </submittedName>
</protein>